<dbReference type="InterPro" id="IPR018634">
    <property type="entry name" value="ChrB_C"/>
</dbReference>
<dbReference type="PROSITE" id="PS00041">
    <property type="entry name" value="HTH_ARAC_FAMILY_1"/>
    <property type="match status" value="1"/>
</dbReference>
<dbReference type="Pfam" id="PF12833">
    <property type="entry name" value="HTH_18"/>
    <property type="match status" value="1"/>
</dbReference>
<dbReference type="RefSeq" id="WP_269427838.1">
    <property type="nucleotide sequence ID" value="NZ_JAPWGM010000004.1"/>
</dbReference>
<keyword evidence="2" id="KW-0238">DNA-binding</keyword>
<dbReference type="InterPro" id="IPR009057">
    <property type="entry name" value="Homeodomain-like_sf"/>
</dbReference>
<dbReference type="PRINTS" id="PR00032">
    <property type="entry name" value="HTHARAC"/>
</dbReference>
<evidence type="ECO:0000313" key="5">
    <source>
        <dbReference type="EMBL" id="MCZ4244780.1"/>
    </source>
</evidence>
<comment type="caution">
    <text evidence="5">The sequence shown here is derived from an EMBL/GenBank/DDBJ whole genome shotgun (WGS) entry which is preliminary data.</text>
</comment>
<dbReference type="PROSITE" id="PS01124">
    <property type="entry name" value="HTH_ARAC_FAMILY_2"/>
    <property type="match status" value="1"/>
</dbReference>
<evidence type="ECO:0000259" key="4">
    <source>
        <dbReference type="PROSITE" id="PS01124"/>
    </source>
</evidence>
<keyword evidence="1" id="KW-0805">Transcription regulation</keyword>
<keyword evidence="3" id="KW-0804">Transcription</keyword>
<gene>
    <name evidence="5" type="ORF">O0955_12275</name>
</gene>
<accession>A0ABT4LA52</accession>
<dbReference type="PANTHER" id="PTHR43280:SF2">
    <property type="entry name" value="HTH-TYPE TRANSCRIPTIONAL REGULATOR EXSA"/>
    <property type="match status" value="1"/>
</dbReference>
<evidence type="ECO:0000256" key="3">
    <source>
        <dbReference type="ARBA" id="ARBA00023163"/>
    </source>
</evidence>
<protein>
    <submittedName>
        <fullName evidence="5">Chromate resistance protein</fullName>
    </submittedName>
</protein>
<dbReference type="SMART" id="SM00342">
    <property type="entry name" value="HTH_ARAC"/>
    <property type="match status" value="1"/>
</dbReference>
<sequence>MKWITRERPKIDRIACPWLIKKFVDDQAEFIYVPFNEVINKAKELDAIPFDIPDVEFTHYNEQSTFDYIVKKYNIKDPAVLVMAGIVRGADTDRHNIAKESAGLWAISAGLAFNIKNDYKLLETGLLIYDALYSWATHLYTERHLQNSPFENLLYEAYDKFLKTKKADKKKIPNWVKELKEIIQDQVDTQLAFDMKKISNDLELNPSYLSREFSKYFDDLNFGDYIRKIRIEKAITLIQSSNYSLTKIAYLTGFSDQSHFTRIFKLHTGKNPSVYRKNLIKSKPDTKGN</sequence>
<dbReference type="EMBL" id="JAPWGM010000004">
    <property type="protein sequence ID" value="MCZ4244780.1"/>
    <property type="molecule type" value="Genomic_DNA"/>
</dbReference>
<dbReference type="SUPFAM" id="SSF46689">
    <property type="entry name" value="Homeodomain-like"/>
    <property type="match status" value="1"/>
</dbReference>
<dbReference type="Proteomes" id="UP001144347">
    <property type="component" value="Unassembled WGS sequence"/>
</dbReference>
<proteinExistence type="predicted"/>
<feature type="domain" description="HTH araC/xylS-type" evidence="4">
    <location>
        <begin position="177"/>
        <end position="278"/>
    </location>
</feature>
<keyword evidence="6" id="KW-1185">Reference proteome</keyword>
<dbReference type="InterPro" id="IPR020449">
    <property type="entry name" value="Tscrpt_reg_AraC-type_HTH"/>
</dbReference>
<dbReference type="InterPro" id="IPR018062">
    <property type="entry name" value="HTH_AraC-typ_CS"/>
</dbReference>
<reference evidence="5" key="1">
    <citation type="submission" date="2022-12" db="EMBL/GenBank/DDBJ databases">
        <title>Genome sequence of HCMS5-2.</title>
        <authorList>
            <person name="Woo H."/>
        </authorList>
    </citation>
    <scope>NUCLEOTIDE SEQUENCE</scope>
    <source>
        <strain evidence="5">HCMS5-2</strain>
    </source>
</reference>
<dbReference type="InterPro" id="IPR018060">
    <property type="entry name" value="HTH_AraC"/>
</dbReference>
<evidence type="ECO:0000256" key="1">
    <source>
        <dbReference type="ARBA" id="ARBA00023015"/>
    </source>
</evidence>
<evidence type="ECO:0000256" key="2">
    <source>
        <dbReference type="ARBA" id="ARBA00023125"/>
    </source>
</evidence>
<dbReference type="PANTHER" id="PTHR43280">
    <property type="entry name" value="ARAC-FAMILY TRANSCRIPTIONAL REGULATOR"/>
    <property type="match status" value="1"/>
</dbReference>
<dbReference type="Pfam" id="PF09828">
    <property type="entry name" value="ChrB_C"/>
    <property type="match status" value="1"/>
</dbReference>
<evidence type="ECO:0000313" key="6">
    <source>
        <dbReference type="Proteomes" id="UP001144347"/>
    </source>
</evidence>
<name>A0ABT4LA52_9SPHI</name>
<organism evidence="5 6">
    <name type="scientific">Pedobacter punctiformis</name>
    <dbReference type="NCBI Taxonomy" id="3004097"/>
    <lineage>
        <taxon>Bacteria</taxon>
        <taxon>Pseudomonadati</taxon>
        <taxon>Bacteroidota</taxon>
        <taxon>Sphingobacteriia</taxon>
        <taxon>Sphingobacteriales</taxon>
        <taxon>Sphingobacteriaceae</taxon>
        <taxon>Pedobacter</taxon>
    </lineage>
</organism>
<dbReference type="Gene3D" id="1.10.10.60">
    <property type="entry name" value="Homeodomain-like"/>
    <property type="match status" value="2"/>
</dbReference>